<gene>
    <name evidence="1" type="ORF">MW7_001315</name>
</gene>
<proteinExistence type="predicted"/>
<sequence>MSRLPGVLFRLVLGLFLGGAPIVALPATGHATSHAGTRDGERREAEPVRFAVLAGLPAGDDESPRMHRLQEAFDQERPDFLIQLGPLQGRRTACSDNALYARKLVLDTLPLPVILVPDESLWAECPRVRGRTTDPLEQLERVREIFYAEDASLGQQQIELMRQSEQARFRSYRENVRWMRGNVMFVGLHLSGNNNNYRNEAGRNREFEDRREANRQWLARAFFLARQSRMAAVVIATHADPEFGNKWEGKSGPNLLDGLVSQKKRDGYLEFKRQLRELTLEFGGPVLLVHTVDDSRTNQPILDHPLRDRQGKTVGMFTRIGVPAGRLWTPVSIGSDGTAALGDTSPQPARKGPRR</sequence>
<keyword evidence="2" id="KW-1185">Reference proteome</keyword>
<name>A0ACD3STK3_9BURK</name>
<evidence type="ECO:0000313" key="1">
    <source>
        <dbReference type="EMBL" id="TMS59532.1"/>
    </source>
</evidence>
<dbReference type="Proteomes" id="UP000004277">
    <property type="component" value="Unassembled WGS sequence"/>
</dbReference>
<reference evidence="1" key="1">
    <citation type="submission" date="2019-05" db="EMBL/GenBank/DDBJ databases">
        <title>Revised genome assembly of Burkholderiaceae (previously Ralstonia) sp. PBA.</title>
        <authorList>
            <person name="Gan H.M."/>
        </authorList>
    </citation>
    <scope>NUCLEOTIDE SEQUENCE</scope>
    <source>
        <strain evidence="1">PBA</strain>
    </source>
</reference>
<evidence type="ECO:0000313" key="2">
    <source>
        <dbReference type="Proteomes" id="UP000004277"/>
    </source>
</evidence>
<dbReference type="EMBL" id="AKCV02000006">
    <property type="protein sequence ID" value="TMS59532.1"/>
    <property type="molecule type" value="Genomic_DNA"/>
</dbReference>
<protein>
    <submittedName>
        <fullName evidence="1">Uncharacterized protein</fullName>
    </submittedName>
</protein>
<accession>A0ACD3STK3</accession>
<comment type="caution">
    <text evidence="1">The sequence shown here is derived from an EMBL/GenBank/DDBJ whole genome shotgun (WGS) entry which is preliminary data.</text>
</comment>
<organism evidence="1 2">
    <name type="scientific">Imbroritus primus</name>
    <dbReference type="NCBI Taxonomy" id="3058603"/>
    <lineage>
        <taxon>Bacteria</taxon>
        <taxon>Pseudomonadati</taxon>
        <taxon>Pseudomonadota</taxon>
        <taxon>Betaproteobacteria</taxon>
        <taxon>Burkholderiales</taxon>
        <taxon>Burkholderiaceae</taxon>
        <taxon>Imbroritus</taxon>
    </lineage>
</organism>